<comment type="caution">
    <text evidence="1">The sequence shown here is derived from an EMBL/GenBank/DDBJ whole genome shotgun (WGS) entry which is preliminary data.</text>
</comment>
<organism evidence="1 2">
    <name type="scientific">Methanosarcina acetivorans</name>
    <dbReference type="NCBI Taxonomy" id="2214"/>
    <lineage>
        <taxon>Archaea</taxon>
        <taxon>Methanobacteriati</taxon>
        <taxon>Methanobacteriota</taxon>
        <taxon>Stenosarchaea group</taxon>
        <taxon>Methanomicrobia</taxon>
        <taxon>Methanosarcinales</taxon>
        <taxon>Methanosarcinaceae</taxon>
        <taxon>Methanosarcina</taxon>
    </lineage>
</organism>
<reference evidence="1" key="1">
    <citation type="journal article" date="2020" name="bioRxiv">
        <title>A rank-normalized archaeal taxonomy based on genome phylogeny resolves widespread incomplete and uneven classifications.</title>
        <authorList>
            <person name="Rinke C."/>
            <person name="Chuvochina M."/>
            <person name="Mussig A.J."/>
            <person name="Chaumeil P.-A."/>
            <person name="Waite D.W."/>
            <person name="Whitman W.B."/>
            <person name="Parks D.H."/>
            <person name="Hugenholtz P."/>
        </authorList>
    </citation>
    <scope>NUCLEOTIDE SEQUENCE</scope>
    <source>
        <strain evidence="1">UBA8876</strain>
    </source>
</reference>
<proteinExistence type="predicted"/>
<dbReference type="RefSeq" id="WP_011020490.1">
    <property type="nucleotide sequence ID" value="NZ_DUJU01000126.1"/>
</dbReference>
<dbReference type="AlphaFoldDB" id="A0A832SJB6"/>
<name>A0A832SJB6_9EURY</name>
<dbReference type="Proteomes" id="UP000600774">
    <property type="component" value="Unassembled WGS sequence"/>
</dbReference>
<sequence>MDLSKIRISDMREREIYHSGIFPYPSIRNGGAALFQEKSFLRDLTNKSEELTLETQLSFRKSEEYLTRFLSFNSTRSGVFN</sequence>
<gene>
    <name evidence="1" type="ORF">HA338_10865</name>
</gene>
<evidence type="ECO:0000313" key="1">
    <source>
        <dbReference type="EMBL" id="HIH94497.1"/>
    </source>
</evidence>
<protein>
    <submittedName>
        <fullName evidence="1">Uncharacterized protein</fullName>
    </submittedName>
</protein>
<dbReference type="EMBL" id="DUJU01000126">
    <property type="protein sequence ID" value="HIH94497.1"/>
    <property type="molecule type" value="Genomic_DNA"/>
</dbReference>
<accession>A0A832SJB6</accession>
<evidence type="ECO:0000313" key="2">
    <source>
        <dbReference type="Proteomes" id="UP000600774"/>
    </source>
</evidence>